<organism evidence="1">
    <name type="scientific">uncultured Caudovirales phage</name>
    <dbReference type="NCBI Taxonomy" id="2100421"/>
    <lineage>
        <taxon>Viruses</taxon>
        <taxon>Duplodnaviria</taxon>
        <taxon>Heunggongvirae</taxon>
        <taxon>Uroviricota</taxon>
        <taxon>Caudoviricetes</taxon>
        <taxon>Peduoviridae</taxon>
        <taxon>Maltschvirus</taxon>
        <taxon>Maltschvirus maltsch</taxon>
    </lineage>
</organism>
<dbReference type="EMBL" id="LR797073">
    <property type="protein sequence ID" value="CAB4185015.1"/>
    <property type="molecule type" value="Genomic_DNA"/>
</dbReference>
<name>A0A6J5QWC5_9CAUD</name>
<evidence type="ECO:0000313" key="1">
    <source>
        <dbReference type="EMBL" id="CAB4185015.1"/>
    </source>
</evidence>
<accession>A0A6J5QWC5</accession>
<gene>
    <name evidence="1" type="ORF">UFOVP1118_6</name>
</gene>
<sequence>MPLKKQSNLNMTLPIPSTSFLTIAIDPGVNGGVVWHYEGQVHAVKMPPTDFDVAALLVSLACKSALVELFLELPPLYCGKNIPGSAIGKLMANYGVCYGAAAALGMKIHPVRPAIWMKAHPIGTKGELTTTQWKNKLKGRAAELYPDTAVTLATADALLLLDAGLRKAIN</sequence>
<proteinExistence type="predicted"/>
<protein>
    <submittedName>
        <fullName evidence="1">Uncharacterized protein</fullName>
    </submittedName>
</protein>
<reference evidence="1" key="1">
    <citation type="submission" date="2020-05" db="EMBL/GenBank/DDBJ databases">
        <authorList>
            <person name="Chiriac C."/>
            <person name="Salcher M."/>
            <person name="Ghai R."/>
            <person name="Kavagutti S V."/>
        </authorList>
    </citation>
    <scope>NUCLEOTIDE SEQUENCE</scope>
</reference>